<proteinExistence type="predicted"/>
<dbReference type="Pfam" id="PF00361">
    <property type="entry name" value="Proton_antipo_M"/>
    <property type="match status" value="1"/>
</dbReference>
<dbReference type="OrthoDB" id="2979252at2759"/>
<evidence type="ECO:0000259" key="3">
    <source>
        <dbReference type="Pfam" id="PF00361"/>
    </source>
</evidence>
<organism evidence="4 5">
    <name type="scientific">Neolecta irregularis (strain DAH-3)</name>
    <dbReference type="NCBI Taxonomy" id="1198029"/>
    <lineage>
        <taxon>Eukaryota</taxon>
        <taxon>Fungi</taxon>
        <taxon>Dikarya</taxon>
        <taxon>Ascomycota</taxon>
        <taxon>Taphrinomycotina</taxon>
        <taxon>Neolectales</taxon>
        <taxon>Neolectaceae</taxon>
        <taxon>Neolecta</taxon>
    </lineage>
</organism>
<dbReference type="GO" id="GO:0008137">
    <property type="term" value="F:NADH dehydrogenase (ubiquinone) activity"/>
    <property type="evidence" value="ECO:0007669"/>
    <property type="project" value="InterPro"/>
</dbReference>
<keyword evidence="5" id="KW-1185">Reference proteome</keyword>
<dbReference type="GO" id="GO:0015990">
    <property type="term" value="P:electron transport coupled proton transport"/>
    <property type="evidence" value="ECO:0007669"/>
    <property type="project" value="TreeGrafter"/>
</dbReference>
<evidence type="ECO:0000256" key="1">
    <source>
        <dbReference type="SAM" id="Phobius"/>
    </source>
</evidence>
<sequence length="58" mass="6217">MPLFSTFFLVFSLFNCAIPLSGNFTGEFLCLAGGFQYSPILTLIAMSGIVLSAAYSIN</sequence>
<feature type="domain" description="NADH:quinone oxidoreductase/Mrp antiporter transmembrane" evidence="3">
    <location>
        <begin position="1"/>
        <end position="51"/>
    </location>
</feature>
<gene>
    <name evidence="4" type="primary">nad4_2</name>
    <name evidence="4" type="ORF">NEOLI_0060010</name>
</gene>
<dbReference type="InterPro" id="IPR003918">
    <property type="entry name" value="NADH_UbQ_OxRdtase"/>
</dbReference>
<feature type="chain" id="PRO_5012301601" evidence="2">
    <location>
        <begin position="20"/>
        <end position="58"/>
    </location>
</feature>
<dbReference type="PANTHER" id="PTHR43507">
    <property type="entry name" value="NADH-UBIQUINONE OXIDOREDUCTASE CHAIN 4"/>
    <property type="match status" value="1"/>
</dbReference>
<reference evidence="4 5" key="1">
    <citation type="submission" date="2016-04" db="EMBL/GenBank/DDBJ databases">
        <title>Evolutionary innovation and constraint leading to complex multicellularity in the Ascomycota.</title>
        <authorList>
            <person name="Cisse O."/>
            <person name="Nguyen A."/>
            <person name="Hewitt D.A."/>
            <person name="Jedd G."/>
            <person name="Stajich J.E."/>
        </authorList>
    </citation>
    <scope>NUCLEOTIDE SEQUENCE [LARGE SCALE GENOMIC DNA]</scope>
    <source>
        <strain evidence="4 5">DAH-3</strain>
    </source>
</reference>
<comment type="caution">
    <text evidence="4">The sequence shown here is derived from an EMBL/GenBank/DDBJ whole genome shotgun (WGS) entry which is preliminary data.</text>
</comment>
<evidence type="ECO:0000313" key="5">
    <source>
        <dbReference type="Proteomes" id="UP000186594"/>
    </source>
</evidence>
<name>A0A1U7LG48_NEOID</name>
<dbReference type="GO" id="GO:0048039">
    <property type="term" value="F:ubiquinone binding"/>
    <property type="evidence" value="ECO:0007669"/>
    <property type="project" value="TreeGrafter"/>
</dbReference>
<dbReference type="GO" id="GO:0003954">
    <property type="term" value="F:NADH dehydrogenase activity"/>
    <property type="evidence" value="ECO:0007669"/>
    <property type="project" value="TreeGrafter"/>
</dbReference>
<geneLocation type="mitochondrion" evidence="4"/>
<keyword evidence="4" id="KW-0496">Mitochondrion</keyword>
<keyword evidence="1" id="KW-0812">Transmembrane</keyword>
<feature type="transmembrane region" description="Helical" evidence="1">
    <location>
        <begin position="35"/>
        <end position="57"/>
    </location>
</feature>
<keyword evidence="1" id="KW-1133">Transmembrane helix</keyword>
<accession>A0A1U7LG48</accession>
<protein>
    <submittedName>
        <fullName evidence="4">NADH dehydrogenase subunit 4</fullName>
    </submittedName>
</protein>
<dbReference type="EMBL" id="LXFE01004501">
    <property type="protein sequence ID" value="OLL21619.1"/>
    <property type="molecule type" value="Genomic_DNA"/>
</dbReference>
<dbReference type="AlphaFoldDB" id="A0A1U7LG48"/>
<evidence type="ECO:0000313" key="4">
    <source>
        <dbReference type="EMBL" id="OLL21619.1"/>
    </source>
</evidence>
<dbReference type="GO" id="GO:0042773">
    <property type="term" value="P:ATP synthesis coupled electron transport"/>
    <property type="evidence" value="ECO:0007669"/>
    <property type="project" value="InterPro"/>
</dbReference>
<dbReference type="Proteomes" id="UP000186594">
    <property type="component" value="Unassembled WGS sequence"/>
</dbReference>
<evidence type="ECO:0000256" key="2">
    <source>
        <dbReference type="SAM" id="SignalP"/>
    </source>
</evidence>
<dbReference type="STRING" id="1198029.A0A1U7LG48"/>
<keyword evidence="2" id="KW-0732">Signal</keyword>
<feature type="signal peptide" evidence="2">
    <location>
        <begin position="1"/>
        <end position="19"/>
    </location>
</feature>
<keyword evidence="1" id="KW-0472">Membrane</keyword>
<dbReference type="InterPro" id="IPR001750">
    <property type="entry name" value="ND/Mrp_TM"/>
</dbReference>
<dbReference type="PANTHER" id="PTHR43507:SF1">
    <property type="entry name" value="NADH-UBIQUINONE OXIDOREDUCTASE CHAIN 4"/>
    <property type="match status" value="1"/>
</dbReference>